<dbReference type="Pfam" id="PF01223">
    <property type="entry name" value="Endonuclease_NS"/>
    <property type="match status" value="1"/>
</dbReference>
<feature type="active site" description="Proton acceptor" evidence="4">
    <location>
        <position position="261"/>
    </location>
</feature>
<dbReference type="InterPro" id="IPR044929">
    <property type="entry name" value="DNA/RNA_non-sp_Endonuclease_sf"/>
</dbReference>
<feature type="domain" description="ENPP1-3/EXOG-like endonuclease/phosphodiesterase" evidence="6">
    <location>
        <begin position="196"/>
        <end position="402"/>
    </location>
</feature>
<evidence type="ECO:0008006" key="9">
    <source>
        <dbReference type="Google" id="ProtNLM"/>
    </source>
</evidence>
<evidence type="ECO:0000256" key="1">
    <source>
        <dbReference type="ARBA" id="ARBA00010052"/>
    </source>
</evidence>
<keyword evidence="5" id="KW-0479">Metal-binding</keyword>
<proteinExistence type="inferred from homology"/>
<keyword evidence="2" id="KW-0540">Nuclease</keyword>
<evidence type="ECO:0000259" key="6">
    <source>
        <dbReference type="SMART" id="SM00477"/>
    </source>
</evidence>
<evidence type="ECO:0000256" key="3">
    <source>
        <dbReference type="ARBA" id="ARBA00022759"/>
    </source>
</evidence>
<dbReference type="InterPro" id="IPR001604">
    <property type="entry name" value="Endo_G_ENPP1-like_dom"/>
</dbReference>
<dbReference type="Gene3D" id="3.40.570.10">
    <property type="entry name" value="Extracellular Endonuclease, subunit A"/>
    <property type="match status" value="1"/>
</dbReference>
<feature type="binding site" evidence="5">
    <location>
        <position position="290"/>
    </location>
    <ligand>
        <name>Mg(2+)</name>
        <dbReference type="ChEBI" id="CHEBI:18420"/>
        <note>catalytic</note>
    </ligand>
</feature>
<dbReference type="GO" id="GO:0000014">
    <property type="term" value="F:single-stranded DNA endodeoxyribonuclease activity"/>
    <property type="evidence" value="ECO:0007669"/>
    <property type="project" value="TreeGrafter"/>
</dbReference>
<dbReference type="PANTHER" id="PTHR13966:SF17">
    <property type="entry name" value="ENDONUCLEASE-RELATED"/>
    <property type="match status" value="1"/>
</dbReference>
<dbReference type="PANTHER" id="PTHR13966">
    <property type="entry name" value="ENDONUCLEASE RELATED"/>
    <property type="match status" value="1"/>
</dbReference>
<feature type="domain" description="DNA/RNA non-specific endonuclease/pyrophosphatase/phosphodiesterase" evidence="7">
    <location>
        <begin position="172"/>
        <end position="416"/>
    </location>
</feature>
<protein>
    <recommendedName>
        <fullName evidence="9">DNA/RNA non-specific endonuclease domain-containing protein</fullName>
    </recommendedName>
</protein>
<evidence type="ECO:0000256" key="4">
    <source>
        <dbReference type="PIRSR" id="PIRSR640255-1"/>
    </source>
</evidence>
<dbReference type="SMART" id="SM00892">
    <property type="entry name" value="Endonuclease_NS"/>
    <property type="match status" value="1"/>
</dbReference>
<keyword evidence="3" id="KW-0378">Hydrolase</keyword>
<dbReference type="GO" id="GO:0005743">
    <property type="term" value="C:mitochondrial inner membrane"/>
    <property type="evidence" value="ECO:0007669"/>
    <property type="project" value="TreeGrafter"/>
</dbReference>
<dbReference type="GO" id="GO:0003676">
    <property type="term" value="F:nucleic acid binding"/>
    <property type="evidence" value="ECO:0007669"/>
    <property type="project" value="InterPro"/>
</dbReference>
<dbReference type="AlphaFoldDB" id="A0A7R9CN67"/>
<evidence type="ECO:0000256" key="5">
    <source>
        <dbReference type="PIRSR" id="PIRSR640255-2"/>
    </source>
</evidence>
<evidence type="ECO:0000259" key="7">
    <source>
        <dbReference type="SMART" id="SM00892"/>
    </source>
</evidence>
<dbReference type="InterPro" id="IPR020821">
    <property type="entry name" value="ENPP1-3/EXOG-like_nuc-like"/>
</dbReference>
<name>A0A7R9CN67_TIMCR</name>
<accession>A0A7R9CN67</accession>
<sequence>MYEITKHGTVERSLPPHLTFGKFTVNCLGLTWVNGLHLVRRGGHRRLSSYFRIAVFTLATRDETKISPRPSDELQSCFIPATSKLSVFSLKNKRLETGLHGEIYIEQGADFKLRCDDNSITGMDEITSTCVQDSQLFIGRSLKNSDQLTCKDLNKLSWATINCPNIRITSRNRTVIDICFDYVNLITLFSNHSMNHLDLNSTKDNTTKPVFQSADFYFGRLGNKDIETLYKREEQSKTLSSLLGENSVYLPSNSTYLTKGHLTPNADLYSVDRNATYYYVNAVPQWNGVNNVNWNKLETKVRSYVSGQSNSIEVYTGAYGTLIFGNTSGSPVQIFLYSNDADKAIPVPKLIWKVVYDRAAKKAIAFVVSNNPFTTEAEIKTNEICSPELKECQRWLDGFVMNITNGYIYCCNVDEDFTGNVKYLPGIKLESISLLVSHIHNNCHQSHYLIAGTTCRQPPTRMSTLLHTQATELDKIQHLSRSEGDIRLEKNITKQHQLVSKISIRPSRNKDSNPRGCPSGVKTGSRRLWLAVHLQRPSHTHSSCLRDEDS</sequence>
<dbReference type="InterPro" id="IPR040255">
    <property type="entry name" value="Non-specific_endonuclease"/>
</dbReference>
<dbReference type="GO" id="GO:0005634">
    <property type="term" value="C:nucleus"/>
    <property type="evidence" value="ECO:0007669"/>
    <property type="project" value="TreeGrafter"/>
</dbReference>
<reference evidence="8" key="1">
    <citation type="submission" date="2020-11" db="EMBL/GenBank/DDBJ databases">
        <authorList>
            <person name="Tran Van P."/>
        </authorList>
    </citation>
    <scope>NUCLEOTIDE SEQUENCE</scope>
</reference>
<dbReference type="InterPro" id="IPR044925">
    <property type="entry name" value="His-Me_finger_sf"/>
</dbReference>
<dbReference type="SMART" id="SM00477">
    <property type="entry name" value="NUC"/>
    <property type="match status" value="1"/>
</dbReference>
<gene>
    <name evidence="8" type="ORF">TCEB3V08_LOCUS5080</name>
</gene>
<dbReference type="GO" id="GO:0004521">
    <property type="term" value="F:RNA endonuclease activity"/>
    <property type="evidence" value="ECO:0007669"/>
    <property type="project" value="TreeGrafter"/>
</dbReference>
<dbReference type="SUPFAM" id="SSF54060">
    <property type="entry name" value="His-Me finger endonucleases"/>
    <property type="match status" value="1"/>
</dbReference>
<keyword evidence="3" id="KW-0255">Endonuclease</keyword>
<comment type="similarity">
    <text evidence="1">Belongs to the DNA/RNA non-specific endonuclease family.</text>
</comment>
<dbReference type="GO" id="GO:0046872">
    <property type="term" value="F:metal ion binding"/>
    <property type="evidence" value="ECO:0007669"/>
    <property type="project" value="UniProtKB-KW"/>
</dbReference>
<organism evidence="8">
    <name type="scientific">Timema cristinae</name>
    <name type="common">Walking stick</name>
    <dbReference type="NCBI Taxonomy" id="61476"/>
    <lineage>
        <taxon>Eukaryota</taxon>
        <taxon>Metazoa</taxon>
        <taxon>Ecdysozoa</taxon>
        <taxon>Arthropoda</taxon>
        <taxon>Hexapoda</taxon>
        <taxon>Insecta</taxon>
        <taxon>Pterygota</taxon>
        <taxon>Neoptera</taxon>
        <taxon>Polyneoptera</taxon>
        <taxon>Phasmatodea</taxon>
        <taxon>Timematodea</taxon>
        <taxon>Timematoidea</taxon>
        <taxon>Timematidae</taxon>
        <taxon>Timema</taxon>
    </lineage>
</organism>
<evidence type="ECO:0000313" key="8">
    <source>
        <dbReference type="EMBL" id="CAD7399586.1"/>
    </source>
</evidence>
<dbReference type="EMBL" id="OC317883">
    <property type="protein sequence ID" value="CAD7399586.1"/>
    <property type="molecule type" value="Genomic_DNA"/>
</dbReference>
<evidence type="ECO:0000256" key="2">
    <source>
        <dbReference type="ARBA" id="ARBA00022722"/>
    </source>
</evidence>
<dbReference type="GO" id="GO:0006309">
    <property type="term" value="P:apoptotic DNA fragmentation"/>
    <property type="evidence" value="ECO:0007669"/>
    <property type="project" value="TreeGrafter"/>
</dbReference>